<accession>A0ABN9XPZ1</accession>
<proteinExistence type="predicted"/>
<gene>
    <name evidence="1" type="ORF">PCOR1329_LOCUS78769</name>
</gene>
<reference evidence="1" key="1">
    <citation type="submission" date="2023-10" db="EMBL/GenBank/DDBJ databases">
        <authorList>
            <person name="Chen Y."/>
            <person name="Shah S."/>
            <person name="Dougan E. K."/>
            <person name="Thang M."/>
            <person name="Chan C."/>
        </authorList>
    </citation>
    <scope>NUCLEOTIDE SEQUENCE [LARGE SCALE GENOMIC DNA]</scope>
</reference>
<comment type="caution">
    <text evidence="1">The sequence shown here is derived from an EMBL/GenBank/DDBJ whole genome shotgun (WGS) entry which is preliminary data.</text>
</comment>
<name>A0ABN9XPZ1_9DINO</name>
<sequence>MLVNPALSLRMIRICVACPSILRLRGISATGHGYFKTQYGIARCPYLQEPPCMHSLVVLVLGMSDNSPSPSSAAGSFRFRGEAAGGSGFQFRRPFARPPDVLQVFGAKLLGV</sequence>
<dbReference type="EMBL" id="CAUYUJ010021011">
    <property type="protein sequence ID" value="CAK0901995.1"/>
    <property type="molecule type" value="Genomic_DNA"/>
</dbReference>
<evidence type="ECO:0000313" key="2">
    <source>
        <dbReference type="Proteomes" id="UP001189429"/>
    </source>
</evidence>
<dbReference type="Proteomes" id="UP001189429">
    <property type="component" value="Unassembled WGS sequence"/>
</dbReference>
<protein>
    <submittedName>
        <fullName evidence="1">Uncharacterized protein</fullName>
    </submittedName>
</protein>
<evidence type="ECO:0000313" key="1">
    <source>
        <dbReference type="EMBL" id="CAK0901995.1"/>
    </source>
</evidence>
<keyword evidence="2" id="KW-1185">Reference proteome</keyword>
<organism evidence="1 2">
    <name type="scientific">Prorocentrum cordatum</name>
    <dbReference type="NCBI Taxonomy" id="2364126"/>
    <lineage>
        <taxon>Eukaryota</taxon>
        <taxon>Sar</taxon>
        <taxon>Alveolata</taxon>
        <taxon>Dinophyceae</taxon>
        <taxon>Prorocentrales</taxon>
        <taxon>Prorocentraceae</taxon>
        <taxon>Prorocentrum</taxon>
    </lineage>
</organism>